<dbReference type="EMBL" id="LGTL01000019">
    <property type="protein sequence ID" value="KPA76837.1"/>
    <property type="molecule type" value="Genomic_DNA"/>
</dbReference>
<evidence type="ECO:0000313" key="2">
    <source>
        <dbReference type="Proteomes" id="UP000037923"/>
    </source>
</evidence>
<name>A0A0M9FVK5_LEPPY</name>
<reference evidence="1 2" key="1">
    <citation type="submission" date="2015-07" db="EMBL/GenBank/DDBJ databases">
        <title>High-quality genome of monoxenous trypanosomatid Leptomonas pyrrhocoris.</title>
        <authorList>
            <person name="Flegontov P."/>
            <person name="Butenko A."/>
            <person name="Firsov S."/>
            <person name="Vlcek C."/>
            <person name="Logacheva M.D."/>
            <person name="Field M."/>
            <person name="Filatov D."/>
            <person name="Flegontova O."/>
            <person name="Gerasimov E."/>
            <person name="Jackson A.P."/>
            <person name="Kelly S."/>
            <person name="Opperdoes F."/>
            <person name="O'Reilly A."/>
            <person name="Votypka J."/>
            <person name="Yurchenko V."/>
            <person name="Lukes J."/>
        </authorList>
    </citation>
    <scope>NUCLEOTIDE SEQUENCE [LARGE SCALE GENOMIC DNA]</scope>
    <source>
        <strain evidence="1">H10</strain>
    </source>
</reference>
<sequence>MRVAQRVEFSLSKGRVEKLILCLGYDDGALVSRTRGALATRVTQHLLRHCQPGQSDVHNPEVTRANARDRHGRPRLFYAAQERQRRRGNRHGRGEALRTPQTWDTSRVVDFMGVWCDRLLLGDDRRPSRCAVLEPHVPPMLWGESIARVAQSHRCLSRDDILVVKSDESLPFGVVRLRFEAPACTAAAAATTASAVQTSSASFLRGTTTVSEALKLFTAPQRPPSYLQLGIGADHGTQSLFTTEETHFADHLLLPLCTFTAALWTASPHKAADYVAALTARPETLTEATANHRLWRTMQHAMLSTRDTALLRAYFSDAALDARFSPAQTRYFAETLLRRLREEELQR</sequence>
<proteinExistence type="predicted"/>
<accession>A0A0M9FVK5</accession>
<dbReference type="OMA" id="VWCDRLL"/>
<evidence type="ECO:0000313" key="1">
    <source>
        <dbReference type="EMBL" id="KPA76837.1"/>
    </source>
</evidence>
<gene>
    <name evidence="1" type="ORF">ABB37_07638</name>
</gene>
<dbReference type="GeneID" id="26907923"/>
<dbReference type="OrthoDB" id="239449at2759"/>
<dbReference type="RefSeq" id="XP_015655276.1">
    <property type="nucleotide sequence ID" value="XM_015806354.1"/>
</dbReference>
<comment type="caution">
    <text evidence="1">The sequence shown here is derived from an EMBL/GenBank/DDBJ whole genome shotgun (WGS) entry which is preliminary data.</text>
</comment>
<dbReference type="AlphaFoldDB" id="A0A0M9FVK5"/>
<keyword evidence="2" id="KW-1185">Reference proteome</keyword>
<protein>
    <submittedName>
        <fullName evidence="1">Uncharacterized protein</fullName>
    </submittedName>
</protein>
<dbReference type="VEuPathDB" id="TriTrypDB:LpyrH10_19_1890"/>
<organism evidence="1 2">
    <name type="scientific">Leptomonas pyrrhocoris</name>
    <name type="common">Firebug parasite</name>
    <dbReference type="NCBI Taxonomy" id="157538"/>
    <lineage>
        <taxon>Eukaryota</taxon>
        <taxon>Discoba</taxon>
        <taxon>Euglenozoa</taxon>
        <taxon>Kinetoplastea</taxon>
        <taxon>Metakinetoplastina</taxon>
        <taxon>Trypanosomatida</taxon>
        <taxon>Trypanosomatidae</taxon>
        <taxon>Leishmaniinae</taxon>
        <taxon>Leptomonas</taxon>
    </lineage>
</organism>
<dbReference type="Proteomes" id="UP000037923">
    <property type="component" value="Unassembled WGS sequence"/>
</dbReference>